<evidence type="ECO:0000313" key="1">
    <source>
        <dbReference type="EMBL" id="CAG9828338.1"/>
    </source>
</evidence>
<evidence type="ECO:0008006" key="3">
    <source>
        <dbReference type="Google" id="ProtNLM"/>
    </source>
</evidence>
<sequence>MKQRTEKLLLATEMDFWRRAAGKLKKDRIPNEIIREMMGVKHTIVDDIKTQQLIWYGHVQRMPDDRIPKQIFTWTPQGRMKRERQRRSWREGIKKELEEREILPGLWLNREEWWLGVRRRGRTL</sequence>
<organism evidence="1 2">
    <name type="scientific">Diabrotica balteata</name>
    <name type="common">Banded cucumber beetle</name>
    <dbReference type="NCBI Taxonomy" id="107213"/>
    <lineage>
        <taxon>Eukaryota</taxon>
        <taxon>Metazoa</taxon>
        <taxon>Ecdysozoa</taxon>
        <taxon>Arthropoda</taxon>
        <taxon>Hexapoda</taxon>
        <taxon>Insecta</taxon>
        <taxon>Pterygota</taxon>
        <taxon>Neoptera</taxon>
        <taxon>Endopterygota</taxon>
        <taxon>Coleoptera</taxon>
        <taxon>Polyphaga</taxon>
        <taxon>Cucujiformia</taxon>
        <taxon>Chrysomeloidea</taxon>
        <taxon>Chrysomelidae</taxon>
        <taxon>Galerucinae</taxon>
        <taxon>Diabroticina</taxon>
        <taxon>Diabroticites</taxon>
        <taxon>Diabrotica</taxon>
    </lineage>
</organism>
<dbReference type="EMBL" id="OU898285">
    <property type="protein sequence ID" value="CAG9828338.1"/>
    <property type="molecule type" value="Genomic_DNA"/>
</dbReference>
<dbReference type="Proteomes" id="UP001153709">
    <property type="component" value="Chromosome 10"/>
</dbReference>
<accession>A0A9N9SU29</accession>
<evidence type="ECO:0000313" key="2">
    <source>
        <dbReference type="Proteomes" id="UP001153709"/>
    </source>
</evidence>
<protein>
    <recommendedName>
        <fullName evidence="3">Endonuclease-reverse transcriptase</fullName>
    </recommendedName>
</protein>
<name>A0A9N9SU29_DIABA</name>
<reference evidence="1" key="1">
    <citation type="submission" date="2022-01" db="EMBL/GenBank/DDBJ databases">
        <authorList>
            <person name="King R."/>
        </authorList>
    </citation>
    <scope>NUCLEOTIDE SEQUENCE</scope>
</reference>
<gene>
    <name evidence="1" type="ORF">DIABBA_LOCUS2265</name>
</gene>
<dbReference type="OrthoDB" id="6706450at2759"/>
<dbReference type="AlphaFoldDB" id="A0A9N9SU29"/>
<keyword evidence="2" id="KW-1185">Reference proteome</keyword>
<proteinExistence type="predicted"/>